<dbReference type="Proteomes" id="UP000245119">
    <property type="component" value="Linkage Group LG7"/>
</dbReference>
<dbReference type="AlphaFoldDB" id="A0A2T7P2P1"/>
<keyword evidence="2" id="KW-0812">Transmembrane</keyword>
<proteinExistence type="predicted"/>
<name>A0A2T7P2P1_POMCA</name>
<comment type="caution">
    <text evidence="3">The sequence shown here is derived from an EMBL/GenBank/DDBJ whole genome shotgun (WGS) entry which is preliminary data.</text>
</comment>
<protein>
    <submittedName>
        <fullName evidence="3">Uncharacterized protein</fullName>
    </submittedName>
</protein>
<evidence type="ECO:0000256" key="2">
    <source>
        <dbReference type="SAM" id="Phobius"/>
    </source>
</evidence>
<evidence type="ECO:0000313" key="4">
    <source>
        <dbReference type="Proteomes" id="UP000245119"/>
    </source>
</evidence>
<sequence>MLNVLNVTRADNGTVFTCLLTWRGHKWTTNYTLHVAYEETYFDKIRIKIAVAVTAALLIAITIGIVVSILVKKKRTHEGIERERQRDYFPLSSKTLESEIADSFKEGNNSPKKVQLGGDIGDGLYTDIDIPSQEQDTKYDNWTLFSERKDMTDTASSTSRARDHKKPCNYDNAVLPQSSIPSPAQDEPVFKTEDCELYDTLQRR</sequence>
<evidence type="ECO:0000256" key="1">
    <source>
        <dbReference type="SAM" id="MobiDB-lite"/>
    </source>
</evidence>
<gene>
    <name evidence="3" type="ORF">C0Q70_12860</name>
</gene>
<feature type="transmembrane region" description="Helical" evidence="2">
    <location>
        <begin position="49"/>
        <end position="71"/>
    </location>
</feature>
<feature type="region of interest" description="Disordered" evidence="1">
    <location>
        <begin position="150"/>
        <end position="192"/>
    </location>
</feature>
<keyword evidence="4" id="KW-1185">Reference proteome</keyword>
<dbReference type="EMBL" id="PZQS01000007">
    <property type="protein sequence ID" value="PVD27692.1"/>
    <property type="molecule type" value="Genomic_DNA"/>
</dbReference>
<keyword evidence="2" id="KW-1133">Transmembrane helix</keyword>
<accession>A0A2T7P2P1</accession>
<evidence type="ECO:0000313" key="3">
    <source>
        <dbReference type="EMBL" id="PVD27692.1"/>
    </source>
</evidence>
<reference evidence="3 4" key="1">
    <citation type="submission" date="2018-04" db="EMBL/GenBank/DDBJ databases">
        <title>The genome of golden apple snail Pomacea canaliculata provides insight into stress tolerance and invasive adaptation.</title>
        <authorList>
            <person name="Liu C."/>
            <person name="Liu B."/>
            <person name="Ren Y."/>
            <person name="Zhang Y."/>
            <person name="Wang H."/>
            <person name="Li S."/>
            <person name="Jiang F."/>
            <person name="Yin L."/>
            <person name="Zhang G."/>
            <person name="Qian W."/>
            <person name="Fan W."/>
        </authorList>
    </citation>
    <scope>NUCLEOTIDE SEQUENCE [LARGE SCALE GENOMIC DNA]</scope>
    <source>
        <strain evidence="3">SZHN2017</strain>
        <tissue evidence="3">Muscle</tissue>
    </source>
</reference>
<organism evidence="3 4">
    <name type="scientific">Pomacea canaliculata</name>
    <name type="common">Golden apple snail</name>
    <dbReference type="NCBI Taxonomy" id="400727"/>
    <lineage>
        <taxon>Eukaryota</taxon>
        <taxon>Metazoa</taxon>
        <taxon>Spiralia</taxon>
        <taxon>Lophotrochozoa</taxon>
        <taxon>Mollusca</taxon>
        <taxon>Gastropoda</taxon>
        <taxon>Caenogastropoda</taxon>
        <taxon>Architaenioglossa</taxon>
        <taxon>Ampullarioidea</taxon>
        <taxon>Ampullariidae</taxon>
        <taxon>Pomacea</taxon>
    </lineage>
</organism>
<keyword evidence="2" id="KW-0472">Membrane</keyword>